<keyword evidence="2" id="KW-1185">Reference proteome</keyword>
<comment type="caution">
    <text evidence="1">The sequence shown here is derived from an EMBL/GenBank/DDBJ whole genome shotgun (WGS) entry which is preliminary data.</text>
</comment>
<accession>A0AAV6HSZ7</accession>
<reference evidence="1 2" key="1">
    <citation type="submission" date="2020-08" db="EMBL/GenBank/DDBJ databases">
        <title>Plant Genome Project.</title>
        <authorList>
            <person name="Zhang R.-G."/>
        </authorList>
    </citation>
    <scope>NUCLEOTIDE SEQUENCE [LARGE SCALE GENOMIC DNA]</scope>
    <source>
        <strain evidence="1">WSP0</strain>
        <tissue evidence="1">Leaf</tissue>
    </source>
</reference>
<gene>
    <name evidence="1" type="ORF">RHGRI_037769</name>
</gene>
<name>A0AAV6HSZ7_9ERIC</name>
<protein>
    <submittedName>
        <fullName evidence="1">Uncharacterized protein</fullName>
    </submittedName>
</protein>
<proteinExistence type="predicted"/>
<dbReference type="EMBL" id="JACTNZ010000013">
    <property type="protein sequence ID" value="KAG5517118.1"/>
    <property type="molecule type" value="Genomic_DNA"/>
</dbReference>
<evidence type="ECO:0000313" key="1">
    <source>
        <dbReference type="EMBL" id="KAG5517118.1"/>
    </source>
</evidence>
<sequence>MQSPASSTPYDLQKAISPCRLLGHRELKSHMMLSEGLDHAEYTWLGLWSVILWPALEHSVQGGSSQMFVVLLPLFL</sequence>
<dbReference type="Proteomes" id="UP000823749">
    <property type="component" value="Chromosome 13"/>
</dbReference>
<evidence type="ECO:0000313" key="2">
    <source>
        <dbReference type="Proteomes" id="UP000823749"/>
    </source>
</evidence>
<dbReference type="AlphaFoldDB" id="A0AAV6HSZ7"/>
<organism evidence="1 2">
    <name type="scientific">Rhododendron griersonianum</name>
    <dbReference type="NCBI Taxonomy" id="479676"/>
    <lineage>
        <taxon>Eukaryota</taxon>
        <taxon>Viridiplantae</taxon>
        <taxon>Streptophyta</taxon>
        <taxon>Embryophyta</taxon>
        <taxon>Tracheophyta</taxon>
        <taxon>Spermatophyta</taxon>
        <taxon>Magnoliopsida</taxon>
        <taxon>eudicotyledons</taxon>
        <taxon>Gunneridae</taxon>
        <taxon>Pentapetalae</taxon>
        <taxon>asterids</taxon>
        <taxon>Ericales</taxon>
        <taxon>Ericaceae</taxon>
        <taxon>Ericoideae</taxon>
        <taxon>Rhodoreae</taxon>
        <taxon>Rhododendron</taxon>
    </lineage>
</organism>